<reference evidence="2 3" key="1">
    <citation type="journal article" date="2014" name="Virol. J.">
        <title>First genome sequences of Achromobacter phages reveal new members of the N4 family.</title>
        <authorList>
            <person name="Wittmann J."/>
            <person name="Dreiseikelmann B."/>
            <person name="Rohde M."/>
            <person name="Meier-Kolthoff J.P."/>
            <person name="Bunk B."/>
            <person name="Rohde C."/>
        </authorList>
    </citation>
    <scope>NUCLEOTIDE SEQUENCE [LARGE SCALE GENOMIC DNA]</scope>
</reference>
<gene>
    <name evidence="2" type="ORF">JJJA_0009</name>
</gene>
<sequence length="70" mass="7952">MSLYAFLNFLMVIAVGGAIGVLWWWFKSRDFTKRITAGARGLYAIVLFRLFRCVIMGMALGLLVATFISW</sequence>
<evidence type="ECO:0000313" key="2">
    <source>
        <dbReference type="EMBL" id="AHC56525.1"/>
    </source>
</evidence>
<dbReference type="Proteomes" id="UP000018886">
    <property type="component" value="Segment"/>
</dbReference>
<feature type="transmembrane region" description="Helical" evidence="1">
    <location>
        <begin position="6"/>
        <end position="26"/>
    </location>
</feature>
<dbReference type="EMBL" id="KF787094">
    <property type="protein sequence ID" value="AHC56525.1"/>
    <property type="molecule type" value="Genomic_DNA"/>
</dbReference>
<keyword evidence="1" id="KW-0812">Transmembrane</keyword>
<feature type="transmembrane region" description="Helical" evidence="1">
    <location>
        <begin position="46"/>
        <end position="68"/>
    </location>
</feature>
<protein>
    <submittedName>
        <fullName evidence="2">Uncharacterized protein</fullName>
    </submittedName>
</protein>
<evidence type="ECO:0000256" key="1">
    <source>
        <dbReference type="SAM" id="Phobius"/>
    </source>
</evidence>
<keyword evidence="1" id="KW-1133">Transmembrane helix</keyword>
<evidence type="ECO:0000313" key="3">
    <source>
        <dbReference type="Proteomes" id="UP000018886"/>
    </source>
</evidence>
<organism evidence="2 3">
    <name type="scientific">Achromobacter phage JWDelta</name>
    <dbReference type="NCBI Taxonomy" id="1416008"/>
    <lineage>
        <taxon>Viruses</taxon>
        <taxon>Duplodnaviria</taxon>
        <taxon>Heunggongvirae</taxon>
        <taxon>Uroviricota</taxon>
        <taxon>Caudoviricetes</taxon>
        <taxon>Schitoviridae</taxon>
        <taxon>Rothmandenesvirinae</taxon>
        <taxon>Jwalphavirus</taxon>
        <taxon>Jwalphavirus jwalpha</taxon>
    </lineage>
</organism>
<proteinExistence type="predicted"/>
<accession>V9SK72</accession>
<name>V9SK72_9CAUD</name>
<keyword evidence="1" id="KW-0472">Membrane</keyword>